<reference evidence="1" key="1">
    <citation type="submission" date="2021-03" db="EMBL/GenBank/DDBJ databases">
        <title>Draft genome sequence of rust myrtle Austropuccinia psidii MF-1, a brazilian biotype.</title>
        <authorList>
            <person name="Quecine M.C."/>
            <person name="Pachon D.M.R."/>
            <person name="Bonatelli M.L."/>
            <person name="Correr F.H."/>
            <person name="Franceschini L.M."/>
            <person name="Leite T.F."/>
            <person name="Margarido G.R.A."/>
            <person name="Almeida C.A."/>
            <person name="Ferrarezi J.A."/>
            <person name="Labate C.A."/>
        </authorList>
    </citation>
    <scope>NUCLEOTIDE SEQUENCE</scope>
    <source>
        <strain evidence="1">MF-1</strain>
    </source>
</reference>
<dbReference type="AlphaFoldDB" id="A0A9Q3HUR1"/>
<protein>
    <submittedName>
        <fullName evidence="1">Uncharacterized protein</fullName>
    </submittedName>
</protein>
<keyword evidence="2" id="KW-1185">Reference proteome</keyword>
<gene>
    <name evidence="1" type="ORF">O181_055544</name>
</gene>
<evidence type="ECO:0000313" key="1">
    <source>
        <dbReference type="EMBL" id="MBW0515829.1"/>
    </source>
</evidence>
<name>A0A9Q3HUR1_9BASI</name>
<accession>A0A9Q3HUR1</accession>
<evidence type="ECO:0000313" key="2">
    <source>
        <dbReference type="Proteomes" id="UP000765509"/>
    </source>
</evidence>
<proteinExistence type="predicted"/>
<dbReference type="EMBL" id="AVOT02024888">
    <property type="protein sequence ID" value="MBW0515829.1"/>
    <property type="molecule type" value="Genomic_DNA"/>
</dbReference>
<organism evidence="1 2">
    <name type="scientific">Austropuccinia psidii MF-1</name>
    <dbReference type="NCBI Taxonomy" id="1389203"/>
    <lineage>
        <taxon>Eukaryota</taxon>
        <taxon>Fungi</taxon>
        <taxon>Dikarya</taxon>
        <taxon>Basidiomycota</taxon>
        <taxon>Pucciniomycotina</taxon>
        <taxon>Pucciniomycetes</taxon>
        <taxon>Pucciniales</taxon>
        <taxon>Sphaerophragmiaceae</taxon>
        <taxon>Austropuccinia</taxon>
    </lineage>
</organism>
<dbReference type="Proteomes" id="UP000765509">
    <property type="component" value="Unassembled WGS sequence"/>
</dbReference>
<sequence length="113" mass="12237">MSTLTPTAYHAYTPTGPSRYASNAATPFAPSPILTVRQDLQDIHLKLPAHVHPHPSLCFRPSPLATYHSYAPAGPSRYASKAATPGPYSPILTLPHPRCLPCLHSRSTLKICL</sequence>
<comment type="caution">
    <text evidence="1">The sequence shown here is derived from an EMBL/GenBank/DDBJ whole genome shotgun (WGS) entry which is preliminary data.</text>
</comment>